<evidence type="ECO:0000256" key="9">
    <source>
        <dbReference type="ARBA" id="ARBA00023136"/>
    </source>
</evidence>
<evidence type="ECO:0000256" key="11">
    <source>
        <dbReference type="SAM" id="Phobius"/>
    </source>
</evidence>
<reference evidence="15" key="1">
    <citation type="submission" date="2017-02" db="UniProtKB">
        <authorList>
            <consortium name="WormBaseParasite"/>
        </authorList>
    </citation>
    <scope>IDENTIFICATION</scope>
</reference>
<dbReference type="PROSITE" id="PS51292">
    <property type="entry name" value="ZF_RING_CH"/>
    <property type="match status" value="1"/>
</dbReference>
<proteinExistence type="predicted"/>
<evidence type="ECO:0000259" key="13">
    <source>
        <dbReference type="PROSITE" id="PS51292"/>
    </source>
</evidence>
<name>A0A0N5BXD1_STREA</name>
<keyword evidence="4" id="KW-0479">Metal-binding</keyword>
<sequence length="225" mass="26135">MSISEIEYTALSTSENNTSHQNNFKNDNNRRKNLQKLSLPATSLMSKTETSVNKRLCRICFDGDNTNEMISPCKCKGSCQYVHNDCLTKWYESSGRGSCEICKYEFLVLRLGFKSITKMTFPKPFSDEMDDVVDFYCAFLWFGFILSLIIQSFSIGIKNTFYVVCLFKGHPIGIALTIVGMSINMIYYTEVLIEIYEKWYIENSRFHWANYVLERRKKFNTASLN</sequence>
<dbReference type="InterPro" id="IPR011016">
    <property type="entry name" value="Znf_RING-CH"/>
</dbReference>
<evidence type="ECO:0000256" key="8">
    <source>
        <dbReference type="ARBA" id="ARBA00022989"/>
    </source>
</evidence>
<dbReference type="InterPro" id="IPR013083">
    <property type="entry name" value="Znf_RING/FYVE/PHD"/>
</dbReference>
<dbReference type="Gene3D" id="3.30.40.10">
    <property type="entry name" value="Zinc/RING finger domain, C3HC4 (zinc finger)"/>
    <property type="match status" value="1"/>
</dbReference>
<dbReference type="GO" id="GO:0016740">
    <property type="term" value="F:transferase activity"/>
    <property type="evidence" value="ECO:0007669"/>
    <property type="project" value="UniProtKB-KW"/>
</dbReference>
<keyword evidence="7" id="KW-0862">Zinc</keyword>
<keyword evidence="3 11" id="KW-0812">Transmembrane</keyword>
<evidence type="ECO:0000256" key="7">
    <source>
        <dbReference type="ARBA" id="ARBA00022833"/>
    </source>
</evidence>
<dbReference type="InterPro" id="IPR001841">
    <property type="entry name" value="Znf_RING"/>
</dbReference>
<keyword evidence="5 10" id="KW-0863">Zinc-finger</keyword>
<keyword evidence="14" id="KW-1185">Reference proteome</keyword>
<dbReference type="WBParaSite" id="SPAL_0001046200.1">
    <property type="protein sequence ID" value="SPAL_0001046200.1"/>
    <property type="gene ID" value="SPAL_0001046200"/>
</dbReference>
<evidence type="ECO:0000259" key="12">
    <source>
        <dbReference type="PROSITE" id="PS50089"/>
    </source>
</evidence>
<evidence type="ECO:0000256" key="6">
    <source>
        <dbReference type="ARBA" id="ARBA00022786"/>
    </source>
</evidence>
<dbReference type="PANTHER" id="PTHR46065:SF3">
    <property type="entry name" value="FI20425P1"/>
    <property type="match status" value="1"/>
</dbReference>
<comment type="subcellular location">
    <subcellularLocation>
        <location evidence="1">Membrane</location>
        <topology evidence="1">Multi-pass membrane protein</topology>
    </subcellularLocation>
</comment>
<keyword evidence="6" id="KW-0833">Ubl conjugation pathway</keyword>
<dbReference type="PANTHER" id="PTHR46065">
    <property type="entry name" value="E3 UBIQUITIN-PROTEIN LIGASE MARCH 2/3 FAMILY MEMBER"/>
    <property type="match status" value="1"/>
</dbReference>
<evidence type="ECO:0000313" key="14">
    <source>
        <dbReference type="Proteomes" id="UP000046392"/>
    </source>
</evidence>
<evidence type="ECO:0000256" key="3">
    <source>
        <dbReference type="ARBA" id="ARBA00022692"/>
    </source>
</evidence>
<keyword evidence="9 11" id="KW-0472">Membrane</keyword>
<dbReference type="SUPFAM" id="SSF57850">
    <property type="entry name" value="RING/U-box"/>
    <property type="match status" value="1"/>
</dbReference>
<dbReference type="GO" id="GO:0008270">
    <property type="term" value="F:zinc ion binding"/>
    <property type="evidence" value="ECO:0007669"/>
    <property type="project" value="UniProtKB-KW"/>
</dbReference>
<accession>A0A0N5BXD1</accession>
<keyword evidence="8 11" id="KW-1133">Transmembrane helix</keyword>
<dbReference type="Proteomes" id="UP000046392">
    <property type="component" value="Unplaced"/>
</dbReference>
<evidence type="ECO:0000256" key="5">
    <source>
        <dbReference type="ARBA" id="ARBA00022771"/>
    </source>
</evidence>
<dbReference type="SMART" id="SM00744">
    <property type="entry name" value="RINGv"/>
    <property type="match status" value="1"/>
</dbReference>
<dbReference type="GO" id="GO:0016020">
    <property type="term" value="C:membrane"/>
    <property type="evidence" value="ECO:0007669"/>
    <property type="project" value="UniProtKB-SubCell"/>
</dbReference>
<evidence type="ECO:0000256" key="10">
    <source>
        <dbReference type="PROSITE-ProRule" id="PRU00175"/>
    </source>
</evidence>
<dbReference type="Pfam" id="PF12906">
    <property type="entry name" value="RINGv"/>
    <property type="match status" value="1"/>
</dbReference>
<protein>
    <submittedName>
        <fullName evidence="15">RING-CH-type domain-containing protein</fullName>
    </submittedName>
</protein>
<evidence type="ECO:0000256" key="4">
    <source>
        <dbReference type="ARBA" id="ARBA00022723"/>
    </source>
</evidence>
<evidence type="ECO:0000256" key="2">
    <source>
        <dbReference type="ARBA" id="ARBA00022679"/>
    </source>
</evidence>
<feature type="transmembrane region" description="Helical" evidence="11">
    <location>
        <begin position="169"/>
        <end position="188"/>
    </location>
</feature>
<dbReference type="AlphaFoldDB" id="A0A0N5BXD1"/>
<feature type="domain" description="RING-CH-type" evidence="13">
    <location>
        <begin position="49"/>
        <end position="109"/>
    </location>
</feature>
<evidence type="ECO:0000313" key="15">
    <source>
        <dbReference type="WBParaSite" id="SPAL_0001046200.1"/>
    </source>
</evidence>
<dbReference type="CDD" id="cd16495">
    <property type="entry name" value="RING_CH-C4HC3_MARCH"/>
    <property type="match status" value="1"/>
</dbReference>
<dbReference type="PROSITE" id="PS50089">
    <property type="entry name" value="ZF_RING_2"/>
    <property type="match status" value="1"/>
</dbReference>
<organism evidence="14 15">
    <name type="scientific">Strongyloides papillosus</name>
    <name type="common">Intestinal threadworm</name>
    <dbReference type="NCBI Taxonomy" id="174720"/>
    <lineage>
        <taxon>Eukaryota</taxon>
        <taxon>Metazoa</taxon>
        <taxon>Ecdysozoa</taxon>
        <taxon>Nematoda</taxon>
        <taxon>Chromadorea</taxon>
        <taxon>Rhabditida</taxon>
        <taxon>Tylenchina</taxon>
        <taxon>Panagrolaimomorpha</taxon>
        <taxon>Strongyloidoidea</taxon>
        <taxon>Strongyloididae</taxon>
        <taxon>Strongyloides</taxon>
    </lineage>
</organism>
<keyword evidence="2" id="KW-0808">Transferase</keyword>
<dbReference type="STRING" id="174720.A0A0N5BXD1"/>
<feature type="transmembrane region" description="Helical" evidence="11">
    <location>
        <begin position="133"/>
        <end position="157"/>
    </location>
</feature>
<evidence type="ECO:0000256" key="1">
    <source>
        <dbReference type="ARBA" id="ARBA00004141"/>
    </source>
</evidence>
<feature type="domain" description="RING-type" evidence="12">
    <location>
        <begin position="57"/>
        <end position="103"/>
    </location>
</feature>